<feature type="compositionally biased region" description="Polar residues" evidence="3">
    <location>
        <begin position="45"/>
        <end position="58"/>
    </location>
</feature>
<reference evidence="4 5" key="1">
    <citation type="journal article" date="2012" name="Genome Biol.">
        <title>Genome and low-iron response of an oceanic diatom adapted to chronic iron limitation.</title>
        <authorList>
            <person name="Lommer M."/>
            <person name="Specht M."/>
            <person name="Roy A.S."/>
            <person name="Kraemer L."/>
            <person name="Andreson R."/>
            <person name="Gutowska M.A."/>
            <person name="Wolf J."/>
            <person name="Bergner S.V."/>
            <person name="Schilhabel M.B."/>
            <person name="Klostermeier U.C."/>
            <person name="Beiko R.G."/>
            <person name="Rosenstiel P."/>
            <person name="Hippler M."/>
            <person name="Laroche J."/>
        </authorList>
    </citation>
    <scope>NUCLEOTIDE SEQUENCE [LARGE SCALE GENOMIC DNA]</scope>
    <source>
        <strain evidence="4 5">CCMP1005</strain>
    </source>
</reference>
<dbReference type="GO" id="GO:0004497">
    <property type="term" value="F:monooxygenase activity"/>
    <property type="evidence" value="ECO:0007669"/>
    <property type="project" value="UniProtKB-KW"/>
</dbReference>
<evidence type="ECO:0000256" key="3">
    <source>
        <dbReference type="SAM" id="MobiDB-lite"/>
    </source>
</evidence>
<dbReference type="PANTHER" id="PTHR13789:SF309">
    <property type="entry name" value="PUTATIVE (AFU_ORTHOLOGUE AFUA_6G14510)-RELATED"/>
    <property type="match status" value="1"/>
</dbReference>
<evidence type="ECO:0008006" key="6">
    <source>
        <dbReference type="Google" id="ProtNLM"/>
    </source>
</evidence>
<accession>K0SQK4</accession>
<dbReference type="Gene3D" id="3.50.50.60">
    <property type="entry name" value="FAD/NAD(P)-binding domain"/>
    <property type="match status" value="1"/>
</dbReference>
<dbReference type="EMBL" id="AGNL01013453">
    <property type="protein sequence ID" value="EJK67254.1"/>
    <property type="molecule type" value="Genomic_DNA"/>
</dbReference>
<dbReference type="SUPFAM" id="SSF51905">
    <property type="entry name" value="FAD/NAD(P)-binding domain"/>
    <property type="match status" value="1"/>
</dbReference>
<keyword evidence="1" id="KW-0560">Oxidoreductase</keyword>
<dbReference type="InterPro" id="IPR036188">
    <property type="entry name" value="FAD/NAD-bd_sf"/>
</dbReference>
<protein>
    <recommendedName>
        <fullName evidence="6">FAD-binding domain-containing protein</fullName>
    </recommendedName>
</protein>
<keyword evidence="2" id="KW-0503">Monooxygenase</keyword>
<gene>
    <name evidence="4" type="ORF">THAOC_11739</name>
</gene>
<dbReference type="InterPro" id="IPR050493">
    <property type="entry name" value="FAD-dep_Monooxygenase_BioMet"/>
</dbReference>
<dbReference type="OrthoDB" id="195762at2759"/>
<proteinExistence type="predicted"/>
<evidence type="ECO:0000256" key="1">
    <source>
        <dbReference type="ARBA" id="ARBA00023002"/>
    </source>
</evidence>
<comment type="caution">
    <text evidence="4">The sequence shown here is derived from an EMBL/GenBank/DDBJ whole genome shotgun (WGS) entry which is preliminary data.</text>
</comment>
<keyword evidence="5" id="KW-1185">Reference proteome</keyword>
<organism evidence="4 5">
    <name type="scientific">Thalassiosira oceanica</name>
    <name type="common">Marine diatom</name>
    <dbReference type="NCBI Taxonomy" id="159749"/>
    <lineage>
        <taxon>Eukaryota</taxon>
        <taxon>Sar</taxon>
        <taxon>Stramenopiles</taxon>
        <taxon>Ochrophyta</taxon>
        <taxon>Bacillariophyta</taxon>
        <taxon>Coscinodiscophyceae</taxon>
        <taxon>Thalassiosirophycidae</taxon>
        <taxon>Thalassiosirales</taxon>
        <taxon>Thalassiosiraceae</taxon>
        <taxon>Thalassiosira</taxon>
    </lineage>
</organism>
<dbReference type="PANTHER" id="PTHR13789">
    <property type="entry name" value="MONOOXYGENASE"/>
    <property type="match status" value="1"/>
</dbReference>
<dbReference type="AlphaFoldDB" id="K0SQK4"/>
<dbReference type="Proteomes" id="UP000266841">
    <property type="component" value="Unassembled WGS sequence"/>
</dbReference>
<feature type="region of interest" description="Disordered" evidence="3">
    <location>
        <begin position="45"/>
        <end position="65"/>
    </location>
</feature>
<sequence length="487" mass="51791">MRTLALSPCLLARSQLARGQTKATRTWHRPALFASTATPAYSRLSSTKAMQAATTSDPSPHDARPLSPVIIGAGIGGLATALALQRSVPREILSRITVLEKRSLADLEDDSAGAGAQVGPNGLRALEAIGGADLAEKWRDRCSSDVEGMAIMTPGGPMLIPELSDTGLPITFGRWGALRKILKDELDGDLVSIVADSSDSGDICGYEVDDVDGYVTLRTSDGRPLEERGNLVISAEGIRSTFRLLVNNDRRSLSPDEKAGLVAADIKDSGRVNVKAIVPVDMSPEYKSGYQYAWFAPDGGVGCFCGPAGAGSTYWALSIADSVDKESGEVSRFLSDDAHDDLPAVKDSVLERLKGLGTTDCNFAIDLVDRTDPGSIYVSRSEESSSVGPDLTSSDGKIVLVGDSAHGMSGSYGQNPALALEDAAVLASCLKSCEDGLGGALERYSKRRVERCLEIQRRSAERAARAMRGEEAGEDVSKWIHRWNVED</sequence>
<evidence type="ECO:0000256" key="2">
    <source>
        <dbReference type="ARBA" id="ARBA00023033"/>
    </source>
</evidence>
<evidence type="ECO:0000313" key="5">
    <source>
        <dbReference type="Proteomes" id="UP000266841"/>
    </source>
</evidence>
<evidence type="ECO:0000313" key="4">
    <source>
        <dbReference type="EMBL" id="EJK67254.1"/>
    </source>
</evidence>
<name>K0SQK4_THAOC</name>